<comment type="function">
    <text evidence="9 10">The RecF protein is involved in DNA metabolism; it is required for DNA replication and normal SOS inducibility. RecF binds preferentially to single-stranded, linear DNA. It also seems to bind ATP.</text>
</comment>
<dbReference type="Gene3D" id="1.20.1050.90">
    <property type="entry name" value="RecF/RecN/SMC, N-terminal domain"/>
    <property type="match status" value="1"/>
</dbReference>
<proteinExistence type="inferred from homology"/>
<keyword evidence="9 10" id="KW-0227">DNA damage</keyword>
<keyword evidence="8 9" id="KW-0238">DNA-binding</keyword>
<dbReference type="PROSITE" id="PS00617">
    <property type="entry name" value="RECF_1"/>
    <property type="match status" value="1"/>
</dbReference>
<evidence type="ECO:0000256" key="2">
    <source>
        <dbReference type="ARBA" id="ARBA00008016"/>
    </source>
</evidence>
<comment type="caution">
    <text evidence="12">The sequence shown here is derived from an EMBL/GenBank/DDBJ whole genome shotgun (WGS) entry which is preliminary data.</text>
</comment>
<reference evidence="12 13" key="1">
    <citation type="journal article" date="2011" name="Int. J. Syst. Evol. Microbiol.">
        <title>Zhongshania antarctica gen. nov., sp. nov. and Zhongshania guokunii sp. nov., gammaproteobacteria respectively isolated from coastal attached (fast) ice and surface seawater of the Antarctic.</title>
        <authorList>
            <person name="Li H.J."/>
            <person name="Zhang X.Y."/>
            <person name="Chen C.X."/>
            <person name="Zhang Y.J."/>
            <person name="Gao Z.M."/>
            <person name="Yu Y."/>
            <person name="Chen X.L."/>
            <person name="Chen B."/>
            <person name="Zhang Y.Z."/>
        </authorList>
    </citation>
    <scope>NUCLEOTIDE SEQUENCE [LARGE SCALE GENOMIC DNA]</scope>
    <source>
        <strain evidence="12 13">ZS6-22T</strain>
    </source>
</reference>
<evidence type="ECO:0000313" key="12">
    <source>
        <dbReference type="EMBL" id="MEX1668062.1"/>
    </source>
</evidence>
<protein>
    <recommendedName>
        <fullName evidence="3 9">DNA replication and repair protein RecF</fullName>
    </recommendedName>
</protein>
<keyword evidence="6 9" id="KW-0547">Nucleotide-binding</keyword>
<keyword evidence="9 10" id="KW-0742">SOS response</keyword>
<dbReference type="SUPFAM" id="SSF52540">
    <property type="entry name" value="P-loop containing nucleoside triphosphate hydrolases"/>
    <property type="match status" value="1"/>
</dbReference>
<dbReference type="RefSeq" id="WP_368380356.1">
    <property type="nucleotide sequence ID" value="NZ_JBFRYA010000002.1"/>
</dbReference>
<dbReference type="PROSITE" id="PS00618">
    <property type="entry name" value="RECF_2"/>
    <property type="match status" value="1"/>
</dbReference>
<feature type="binding site" evidence="9">
    <location>
        <begin position="30"/>
        <end position="37"/>
    </location>
    <ligand>
        <name>ATP</name>
        <dbReference type="ChEBI" id="CHEBI:30616"/>
    </ligand>
</feature>
<dbReference type="InterPro" id="IPR001238">
    <property type="entry name" value="DNA-binding_RecF"/>
</dbReference>
<gene>
    <name evidence="9 12" type="primary">recF</name>
    <name evidence="12" type="ORF">AB4876_04010</name>
</gene>
<keyword evidence="5 9" id="KW-0235">DNA replication</keyword>
<keyword evidence="9 10" id="KW-0234">DNA repair</keyword>
<evidence type="ECO:0000256" key="1">
    <source>
        <dbReference type="ARBA" id="ARBA00004496"/>
    </source>
</evidence>
<dbReference type="EMBL" id="JBFRYA010000002">
    <property type="protein sequence ID" value="MEX1668062.1"/>
    <property type="molecule type" value="Genomic_DNA"/>
</dbReference>
<evidence type="ECO:0000256" key="4">
    <source>
        <dbReference type="ARBA" id="ARBA00022490"/>
    </source>
</evidence>
<organism evidence="12 13">
    <name type="scientific">Zhongshania guokunii</name>
    <dbReference type="NCBI Taxonomy" id="641783"/>
    <lineage>
        <taxon>Bacteria</taxon>
        <taxon>Pseudomonadati</taxon>
        <taxon>Pseudomonadota</taxon>
        <taxon>Gammaproteobacteria</taxon>
        <taxon>Cellvibrionales</taxon>
        <taxon>Spongiibacteraceae</taxon>
        <taxon>Zhongshania</taxon>
    </lineage>
</organism>
<evidence type="ECO:0000313" key="13">
    <source>
        <dbReference type="Proteomes" id="UP001557485"/>
    </source>
</evidence>
<name>A0ABV3U2B8_9GAMM</name>
<evidence type="ECO:0000256" key="3">
    <source>
        <dbReference type="ARBA" id="ARBA00020170"/>
    </source>
</evidence>
<dbReference type="InterPro" id="IPR042174">
    <property type="entry name" value="RecF_2"/>
</dbReference>
<dbReference type="PANTHER" id="PTHR32182:SF0">
    <property type="entry name" value="DNA REPLICATION AND REPAIR PROTEIN RECF"/>
    <property type="match status" value="1"/>
</dbReference>
<keyword evidence="4 9" id="KW-0963">Cytoplasm</keyword>
<keyword evidence="13" id="KW-1185">Reference proteome</keyword>
<evidence type="ECO:0000256" key="9">
    <source>
        <dbReference type="HAMAP-Rule" id="MF_00365"/>
    </source>
</evidence>
<dbReference type="HAMAP" id="MF_00365">
    <property type="entry name" value="RecF"/>
    <property type="match status" value="1"/>
</dbReference>
<dbReference type="Proteomes" id="UP001557485">
    <property type="component" value="Unassembled WGS sequence"/>
</dbReference>
<evidence type="ECO:0000256" key="5">
    <source>
        <dbReference type="ARBA" id="ARBA00022705"/>
    </source>
</evidence>
<evidence type="ECO:0000256" key="8">
    <source>
        <dbReference type="ARBA" id="ARBA00023125"/>
    </source>
</evidence>
<dbReference type="Gene3D" id="3.40.50.300">
    <property type="entry name" value="P-loop containing nucleotide triphosphate hydrolases"/>
    <property type="match status" value="1"/>
</dbReference>
<dbReference type="NCBIfam" id="TIGR00611">
    <property type="entry name" value="recf"/>
    <property type="match status" value="1"/>
</dbReference>
<dbReference type="Pfam" id="PF02463">
    <property type="entry name" value="SMC_N"/>
    <property type="match status" value="1"/>
</dbReference>
<evidence type="ECO:0000259" key="11">
    <source>
        <dbReference type="Pfam" id="PF02463"/>
    </source>
</evidence>
<evidence type="ECO:0000256" key="7">
    <source>
        <dbReference type="ARBA" id="ARBA00022840"/>
    </source>
</evidence>
<comment type="subcellular location">
    <subcellularLocation>
        <location evidence="1 9 10">Cytoplasm</location>
    </subcellularLocation>
</comment>
<sequence>MRIRKLSIHNFRNLKASSLLGLEDFNFIHGLNGSGKTSVLESIHTLALTRSFRSRKMQTVISFEEDSLTVRGEFFVGEFGCKNKGADVSRETLSSIGVRRSRQDMVLVKLNGEKLASVGELAGVLPVQVINPASFELLEGSPGVRRQYLDWGVFHVKHSGFYELWPRYRKALQQRNSLLRRGNIGASVLAPWDAELASTATLISAARQRHFEQLAVAFDEVYRKLLENSTRFAEDRSDSALGNIPSLSLELYAGWKDAEVVPFAEALKADLSQDIKSGFTRNGPHRADIVLKCGRLRAGEVLSRGQIKTIVCALKLAQSKVLLSQGVPTVFLIDDLAAELDEGRCRAVFLELIDLGVQVFATAVKESDLHNEWCGERSLKRFHVEHGSISPVL</sequence>
<accession>A0ABV3U2B8</accession>
<dbReference type="InterPro" id="IPR018078">
    <property type="entry name" value="DNA-binding_RecF_CS"/>
</dbReference>
<dbReference type="InterPro" id="IPR027417">
    <property type="entry name" value="P-loop_NTPase"/>
</dbReference>
<feature type="domain" description="RecF/RecN/SMC N-terminal" evidence="11">
    <location>
        <begin position="3"/>
        <end position="371"/>
    </location>
</feature>
<evidence type="ECO:0000256" key="6">
    <source>
        <dbReference type="ARBA" id="ARBA00022741"/>
    </source>
</evidence>
<keyword evidence="7 9" id="KW-0067">ATP-binding</keyword>
<comment type="similarity">
    <text evidence="2 9 10">Belongs to the RecF family.</text>
</comment>
<dbReference type="InterPro" id="IPR003395">
    <property type="entry name" value="RecF/RecN/SMC_N"/>
</dbReference>
<evidence type="ECO:0000256" key="10">
    <source>
        <dbReference type="RuleBase" id="RU000578"/>
    </source>
</evidence>
<dbReference type="PANTHER" id="PTHR32182">
    <property type="entry name" value="DNA REPLICATION AND REPAIR PROTEIN RECF"/>
    <property type="match status" value="1"/>
</dbReference>